<comment type="pathway">
    <text evidence="2">Carbohydrate degradation; glycolysis; pyruvate from D-glyceraldehyde 3-phosphate: step 2/5.</text>
</comment>
<comment type="caution">
    <text evidence="11">The sequence shown here is derived from an EMBL/GenBank/DDBJ whole genome shotgun (WGS) entry which is preliminary data.</text>
</comment>
<name>A0A1G2FQL8_9BACT</name>
<evidence type="ECO:0000256" key="6">
    <source>
        <dbReference type="ARBA" id="ARBA00022679"/>
    </source>
</evidence>
<keyword evidence="8 10" id="KW-0418">Kinase</keyword>
<evidence type="ECO:0000256" key="2">
    <source>
        <dbReference type="ARBA" id="ARBA00004838"/>
    </source>
</evidence>
<protein>
    <recommendedName>
        <fullName evidence="5 10">Phosphoglycerate kinase</fullName>
        <ecNumber evidence="4 10">2.7.2.3</ecNumber>
    </recommendedName>
</protein>
<dbReference type="Pfam" id="PF00162">
    <property type="entry name" value="PGK"/>
    <property type="match status" value="1"/>
</dbReference>
<evidence type="ECO:0000256" key="4">
    <source>
        <dbReference type="ARBA" id="ARBA00013061"/>
    </source>
</evidence>
<dbReference type="GO" id="GO:0005524">
    <property type="term" value="F:ATP binding"/>
    <property type="evidence" value="ECO:0007669"/>
    <property type="project" value="UniProtKB-KW"/>
</dbReference>
<dbReference type="FunFam" id="3.40.50.1260:FF:000006">
    <property type="entry name" value="Phosphoglycerate kinase"/>
    <property type="match status" value="1"/>
</dbReference>
<evidence type="ECO:0000256" key="5">
    <source>
        <dbReference type="ARBA" id="ARBA00016471"/>
    </source>
</evidence>
<comment type="catalytic activity">
    <reaction evidence="1 10">
        <text>(2R)-3-phosphoglycerate + ATP = (2R)-3-phospho-glyceroyl phosphate + ADP</text>
        <dbReference type="Rhea" id="RHEA:14801"/>
        <dbReference type="ChEBI" id="CHEBI:30616"/>
        <dbReference type="ChEBI" id="CHEBI:57604"/>
        <dbReference type="ChEBI" id="CHEBI:58272"/>
        <dbReference type="ChEBI" id="CHEBI:456216"/>
        <dbReference type="EC" id="2.7.2.3"/>
    </reaction>
</comment>
<gene>
    <name evidence="11" type="ORF">A3B04_01950</name>
</gene>
<keyword evidence="7" id="KW-0547">Nucleotide-binding</keyword>
<dbReference type="GO" id="GO:0006096">
    <property type="term" value="P:glycolytic process"/>
    <property type="evidence" value="ECO:0007669"/>
    <property type="project" value="InterPro"/>
</dbReference>
<dbReference type="InterPro" id="IPR001576">
    <property type="entry name" value="Phosphoglycerate_kinase"/>
</dbReference>
<dbReference type="PRINTS" id="PR00477">
    <property type="entry name" value="PHGLYCKINASE"/>
</dbReference>
<dbReference type="InterPro" id="IPR036043">
    <property type="entry name" value="Phosphoglycerate_kinase_sf"/>
</dbReference>
<evidence type="ECO:0000256" key="1">
    <source>
        <dbReference type="ARBA" id="ARBA00000642"/>
    </source>
</evidence>
<reference evidence="11 12" key="1">
    <citation type="journal article" date="2016" name="Nat. Commun.">
        <title>Thousands of microbial genomes shed light on interconnected biogeochemical processes in an aquifer system.</title>
        <authorList>
            <person name="Anantharaman K."/>
            <person name="Brown C.T."/>
            <person name="Hug L.A."/>
            <person name="Sharon I."/>
            <person name="Castelle C.J."/>
            <person name="Probst A.J."/>
            <person name="Thomas B.C."/>
            <person name="Singh A."/>
            <person name="Wilkins M.J."/>
            <person name="Karaoz U."/>
            <person name="Brodie E.L."/>
            <person name="Williams K.H."/>
            <person name="Hubbard S.S."/>
            <person name="Banfield J.F."/>
        </authorList>
    </citation>
    <scope>NUCLEOTIDE SEQUENCE [LARGE SCALE GENOMIC DNA]</scope>
</reference>
<accession>A0A1G2FQL8</accession>
<dbReference type="PANTHER" id="PTHR11406:SF23">
    <property type="entry name" value="PHOSPHOGLYCERATE KINASE 1, CHLOROPLASTIC-RELATED"/>
    <property type="match status" value="1"/>
</dbReference>
<dbReference type="EMBL" id="MHNF01000034">
    <property type="protein sequence ID" value="OGZ40376.1"/>
    <property type="molecule type" value="Genomic_DNA"/>
</dbReference>
<dbReference type="GO" id="GO:0004618">
    <property type="term" value="F:phosphoglycerate kinase activity"/>
    <property type="evidence" value="ECO:0007669"/>
    <property type="project" value="UniProtKB-EC"/>
</dbReference>
<keyword evidence="6 10" id="KW-0808">Transferase</keyword>
<dbReference type="PANTHER" id="PTHR11406">
    <property type="entry name" value="PHOSPHOGLYCERATE KINASE"/>
    <property type="match status" value="1"/>
</dbReference>
<feature type="non-terminal residue" evidence="11">
    <location>
        <position position="286"/>
    </location>
</feature>
<dbReference type="GO" id="GO:0005829">
    <property type="term" value="C:cytosol"/>
    <property type="evidence" value="ECO:0007669"/>
    <property type="project" value="TreeGrafter"/>
</dbReference>
<evidence type="ECO:0000256" key="10">
    <source>
        <dbReference type="RuleBase" id="RU000532"/>
    </source>
</evidence>
<dbReference type="SUPFAM" id="SSF53748">
    <property type="entry name" value="Phosphoglycerate kinase"/>
    <property type="match status" value="1"/>
</dbReference>
<proteinExistence type="inferred from homology"/>
<dbReference type="Gene3D" id="3.40.50.1260">
    <property type="entry name" value="Phosphoglycerate kinase, N-terminal domain"/>
    <property type="match status" value="2"/>
</dbReference>
<dbReference type="AlphaFoldDB" id="A0A1G2FQL8"/>
<comment type="similarity">
    <text evidence="3 10">Belongs to the phosphoglycerate kinase family.</text>
</comment>
<evidence type="ECO:0000256" key="3">
    <source>
        <dbReference type="ARBA" id="ARBA00008982"/>
    </source>
</evidence>
<keyword evidence="9" id="KW-0067">ATP-binding</keyword>
<organism evidence="11 12">
    <name type="scientific">Candidatus Portnoybacteria bacterium RIFCSPLOWO2_02_FULL_39_11</name>
    <dbReference type="NCBI Taxonomy" id="1802001"/>
    <lineage>
        <taxon>Bacteria</taxon>
        <taxon>Candidatus Portnoyibacteriota</taxon>
    </lineage>
</organism>
<dbReference type="GO" id="GO:0006094">
    <property type="term" value="P:gluconeogenesis"/>
    <property type="evidence" value="ECO:0007669"/>
    <property type="project" value="TreeGrafter"/>
</dbReference>
<evidence type="ECO:0000313" key="12">
    <source>
        <dbReference type="Proteomes" id="UP000177126"/>
    </source>
</evidence>
<dbReference type="Proteomes" id="UP000177126">
    <property type="component" value="Unassembled WGS sequence"/>
</dbReference>
<evidence type="ECO:0000313" key="11">
    <source>
        <dbReference type="EMBL" id="OGZ40376.1"/>
    </source>
</evidence>
<dbReference type="EC" id="2.7.2.3" evidence="4 10"/>
<sequence length="286" mass="31074">MRLLKDADIKNKRVLVRADFNVALDASGRVLDDFRLRATLPTIQYLKEQGAEIILMAHLGRPQDTDKSEAISDKFSLRPIAEKLSELLGQEVRLAPDCVGKETALMADQMKPGEILLLENLRWHGEEEKNDIEFAGQLALLGDIYVNDAFGVSHRAHASVAAITGCLPSCVGFLLAKEVVNLTRVRDNPDHPLVAVIGGAKISTKIKLIQSFLNKAEDVILGGALANTMLHAKGIAIGRSFVETEILPELKNLELTNTKIHLPVDAVLCENKEGTGAFRVGAVGST</sequence>
<evidence type="ECO:0000256" key="8">
    <source>
        <dbReference type="ARBA" id="ARBA00022777"/>
    </source>
</evidence>
<dbReference type="GO" id="GO:0043531">
    <property type="term" value="F:ADP binding"/>
    <property type="evidence" value="ECO:0007669"/>
    <property type="project" value="TreeGrafter"/>
</dbReference>
<dbReference type="InterPro" id="IPR015824">
    <property type="entry name" value="Phosphoglycerate_kinase_N"/>
</dbReference>
<evidence type="ECO:0000256" key="7">
    <source>
        <dbReference type="ARBA" id="ARBA00022741"/>
    </source>
</evidence>
<evidence type="ECO:0000256" key="9">
    <source>
        <dbReference type="ARBA" id="ARBA00022840"/>
    </source>
</evidence>